<evidence type="ECO:0000256" key="1">
    <source>
        <dbReference type="ARBA" id="ARBA00022801"/>
    </source>
</evidence>
<feature type="domain" description="Peptidase A2" evidence="2">
    <location>
        <begin position="1"/>
        <end position="13"/>
    </location>
</feature>
<dbReference type="SUPFAM" id="SSF50630">
    <property type="entry name" value="Acid proteases"/>
    <property type="match status" value="1"/>
</dbReference>
<gene>
    <name evidence="3" type="ORF">PYCCODRAFT_1347300</name>
</gene>
<dbReference type="Gene3D" id="2.40.70.10">
    <property type="entry name" value="Acid Proteases"/>
    <property type="match status" value="1"/>
</dbReference>
<sequence>LFDSGADATIINRKLIQQYGLPTIKLPKEIRFRNADDSINTIEMVTHRVKGNFIVRGHPLPTNFYVADLGRDNATLGMPWIRRYNPKVDWVTGQFNFDSRVIKKQQQI</sequence>
<reference evidence="3 4" key="1">
    <citation type="journal article" date="2015" name="Biotechnol. Biofuels">
        <title>Enhanced degradation of softwood versus hardwood by the white-rot fungus Pycnoporus coccineus.</title>
        <authorList>
            <person name="Couturier M."/>
            <person name="Navarro D."/>
            <person name="Chevret D."/>
            <person name="Henrissat B."/>
            <person name="Piumi F."/>
            <person name="Ruiz-Duenas F.J."/>
            <person name="Martinez A.T."/>
            <person name="Grigoriev I.V."/>
            <person name="Riley R."/>
            <person name="Lipzen A."/>
            <person name="Berrin J.G."/>
            <person name="Master E.R."/>
            <person name="Rosso M.N."/>
        </authorList>
    </citation>
    <scope>NUCLEOTIDE SEQUENCE [LARGE SCALE GENOMIC DNA]</scope>
    <source>
        <strain evidence="3 4">BRFM310</strain>
    </source>
</reference>
<dbReference type="InterPro" id="IPR021109">
    <property type="entry name" value="Peptidase_aspartic_dom_sf"/>
</dbReference>
<protein>
    <recommendedName>
        <fullName evidence="2">Peptidase A2 domain-containing protein</fullName>
    </recommendedName>
</protein>
<evidence type="ECO:0000259" key="2">
    <source>
        <dbReference type="PROSITE" id="PS50175"/>
    </source>
</evidence>
<feature type="non-terminal residue" evidence="3">
    <location>
        <position position="108"/>
    </location>
</feature>
<evidence type="ECO:0000313" key="3">
    <source>
        <dbReference type="EMBL" id="OSC99797.1"/>
    </source>
</evidence>
<dbReference type="Pfam" id="PF13650">
    <property type="entry name" value="Asp_protease_2"/>
    <property type="match status" value="1"/>
</dbReference>
<dbReference type="CDD" id="cd00303">
    <property type="entry name" value="retropepsin_like"/>
    <property type="match status" value="1"/>
</dbReference>
<organism evidence="3 4">
    <name type="scientific">Trametes coccinea (strain BRFM310)</name>
    <name type="common">Pycnoporus coccineus</name>
    <dbReference type="NCBI Taxonomy" id="1353009"/>
    <lineage>
        <taxon>Eukaryota</taxon>
        <taxon>Fungi</taxon>
        <taxon>Dikarya</taxon>
        <taxon>Basidiomycota</taxon>
        <taxon>Agaricomycotina</taxon>
        <taxon>Agaricomycetes</taxon>
        <taxon>Polyporales</taxon>
        <taxon>Polyporaceae</taxon>
        <taxon>Trametes</taxon>
    </lineage>
</organism>
<name>A0A1Y2IFB9_TRAC3</name>
<dbReference type="Proteomes" id="UP000193067">
    <property type="component" value="Unassembled WGS sequence"/>
</dbReference>
<dbReference type="STRING" id="1353009.A0A1Y2IFB9"/>
<dbReference type="OrthoDB" id="2802569at2759"/>
<dbReference type="EMBL" id="KZ084124">
    <property type="protein sequence ID" value="OSC99797.1"/>
    <property type="molecule type" value="Genomic_DNA"/>
</dbReference>
<dbReference type="GO" id="GO:0006508">
    <property type="term" value="P:proteolysis"/>
    <property type="evidence" value="ECO:0007669"/>
    <property type="project" value="InterPro"/>
</dbReference>
<feature type="non-terminal residue" evidence="3">
    <location>
        <position position="1"/>
    </location>
</feature>
<dbReference type="InterPro" id="IPR001995">
    <property type="entry name" value="Peptidase_A2_cat"/>
</dbReference>
<accession>A0A1Y2IFB9</accession>
<keyword evidence="1" id="KW-0378">Hydrolase</keyword>
<dbReference type="GO" id="GO:0004190">
    <property type="term" value="F:aspartic-type endopeptidase activity"/>
    <property type="evidence" value="ECO:0007669"/>
    <property type="project" value="InterPro"/>
</dbReference>
<dbReference type="AlphaFoldDB" id="A0A1Y2IFB9"/>
<dbReference type="PROSITE" id="PS50175">
    <property type="entry name" value="ASP_PROT_RETROV"/>
    <property type="match status" value="1"/>
</dbReference>
<keyword evidence="4" id="KW-1185">Reference proteome</keyword>
<proteinExistence type="predicted"/>
<evidence type="ECO:0000313" key="4">
    <source>
        <dbReference type="Proteomes" id="UP000193067"/>
    </source>
</evidence>